<organism evidence="2 3">
    <name type="scientific">Lichtheimia ornata</name>
    <dbReference type="NCBI Taxonomy" id="688661"/>
    <lineage>
        <taxon>Eukaryota</taxon>
        <taxon>Fungi</taxon>
        <taxon>Fungi incertae sedis</taxon>
        <taxon>Mucoromycota</taxon>
        <taxon>Mucoromycotina</taxon>
        <taxon>Mucoromycetes</taxon>
        <taxon>Mucorales</taxon>
        <taxon>Lichtheimiaceae</taxon>
        <taxon>Lichtheimia</taxon>
    </lineage>
</organism>
<dbReference type="Proteomes" id="UP001234581">
    <property type="component" value="Unassembled WGS sequence"/>
</dbReference>
<evidence type="ECO:0000313" key="2">
    <source>
        <dbReference type="EMBL" id="KAJ8661272.1"/>
    </source>
</evidence>
<reference evidence="2 3" key="1">
    <citation type="submission" date="2023-03" db="EMBL/GenBank/DDBJ databases">
        <title>Genome sequence of Lichtheimia ornata CBS 291.66.</title>
        <authorList>
            <person name="Mohabir J.T."/>
            <person name="Shea T.P."/>
            <person name="Kurbessoian T."/>
            <person name="Berby B."/>
            <person name="Fontaine J."/>
            <person name="Livny J."/>
            <person name="Gnirke A."/>
            <person name="Stajich J.E."/>
            <person name="Cuomo C.A."/>
        </authorList>
    </citation>
    <scope>NUCLEOTIDE SEQUENCE [LARGE SCALE GENOMIC DNA]</scope>
    <source>
        <strain evidence="2">CBS 291.66</strain>
    </source>
</reference>
<evidence type="ECO:0000313" key="3">
    <source>
        <dbReference type="Proteomes" id="UP001234581"/>
    </source>
</evidence>
<dbReference type="EMBL" id="JARTCD010000009">
    <property type="protein sequence ID" value="KAJ8661272.1"/>
    <property type="molecule type" value="Genomic_DNA"/>
</dbReference>
<proteinExistence type="predicted"/>
<dbReference type="RefSeq" id="XP_058346185.1">
    <property type="nucleotide sequence ID" value="XM_058483096.1"/>
</dbReference>
<keyword evidence="3" id="KW-1185">Reference proteome</keyword>
<keyword evidence="1" id="KW-0812">Transmembrane</keyword>
<accession>A0AAD7V934</accession>
<name>A0AAD7V934_9FUNG</name>
<evidence type="ECO:0000256" key="1">
    <source>
        <dbReference type="SAM" id="Phobius"/>
    </source>
</evidence>
<sequence>MDDLDHCQYTDDDIDDRSHAIVGVTKTVSRLPPSRTGPGVYISYATRGWVSKRKTKPEPVSSCTLQQAPPVSRSRICIVGFGVILSLLLLLWSACFVYRQHAWFQGNEWQPWIKGWIATLQRQSDSVLARWNVQLDRIQHVIKAYIEDDQLLYDRIISRLSADFEYYQPRQWMDSLVTKANHVWPQVSLWLRKSGQAIQGQVAAWLHDHQSDSVEIVEIDLNDEIIM</sequence>
<comment type="caution">
    <text evidence="2">The sequence shown here is derived from an EMBL/GenBank/DDBJ whole genome shotgun (WGS) entry which is preliminary data.</text>
</comment>
<protein>
    <submittedName>
        <fullName evidence="2">Uncharacterized protein</fullName>
    </submittedName>
</protein>
<keyword evidence="1" id="KW-1133">Transmembrane helix</keyword>
<keyword evidence="1" id="KW-0472">Membrane</keyword>
<dbReference type="GeneID" id="83210434"/>
<gene>
    <name evidence="2" type="ORF">O0I10_003021</name>
</gene>
<dbReference type="AlphaFoldDB" id="A0AAD7V934"/>
<feature type="transmembrane region" description="Helical" evidence="1">
    <location>
        <begin position="78"/>
        <end position="98"/>
    </location>
</feature>